<dbReference type="InterPro" id="IPR029063">
    <property type="entry name" value="SAM-dependent_MTases_sf"/>
</dbReference>
<dbReference type="Gene3D" id="3.40.50.150">
    <property type="entry name" value="Vaccinia Virus protein VP39"/>
    <property type="match status" value="1"/>
</dbReference>
<reference evidence="1" key="1">
    <citation type="journal article" date="2020" name="Nature">
        <title>Giant virus diversity and host interactions through global metagenomics.</title>
        <authorList>
            <person name="Schulz F."/>
            <person name="Roux S."/>
            <person name="Paez-Espino D."/>
            <person name="Jungbluth S."/>
            <person name="Walsh D.A."/>
            <person name="Denef V.J."/>
            <person name="McMahon K.D."/>
            <person name="Konstantinidis K.T."/>
            <person name="Eloe-Fadrosh E.A."/>
            <person name="Kyrpides N.C."/>
            <person name="Woyke T."/>
        </authorList>
    </citation>
    <scope>NUCLEOTIDE SEQUENCE</scope>
    <source>
        <strain evidence="1">GVMAG-M-3300013004-44</strain>
    </source>
</reference>
<proteinExistence type="predicted"/>
<name>A0A6C0BFC9_9ZZZZ</name>
<sequence length="195" mass="22829">MLSDYCDNEHTDKNTRHSYLDLYESLFQGKKETATHVLEVGIGYPPYNGGSIKMWEKFFLNAQIYALDIIPITDVWADILHQHRIHIYAAINAYDPHVFKRLFLHKPVRFDILLDDGPHTLESMVAFITLYSRVMKPDGILVIEDVQSMDWIDVLRTHTPESLKPFIEVYDLREKKGRYDDIVFVINKTQKSLKT</sequence>
<organism evidence="1">
    <name type="scientific">viral metagenome</name>
    <dbReference type="NCBI Taxonomy" id="1070528"/>
    <lineage>
        <taxon>unclassified sequences</taxon>
        <taxon>metagenomes</taxon>
        <taxon>organismal metagenomes</taxon>
    </lineage>
</organism>
<dbReference type="AlphaFoldDB" id="A0A6C0BFC9"/>
<protein>
    <recommendedName>
        <fullName evidence="2">Methyltransferase</fullName>
    </recommendedName>
</protein>
<evidence type="ECO:0008006" key="2">
    <source>
        <dbReference type="Google" id="ProtNLM"/>
    </source>
</evidence>
<evidence type="ECO:0000313" key="1">
    <source>
        <dbReference type="EMBL" id="QHS91007.1"/>
    </source>
</evidence>
<accession>A0A6C0BFC9</accession>
<dbReference type="EMBL" id="MN739154">
    <property type="protein sequence ID" value="QHS91007.1"/>
    <property type="molecule type" value="Genomic_DNA"/>
</dbReference>
<dbReference type="SUPFAM" id="SSF53335">
    <property type="entry name" value="S-adenosyl-L-methionine-dependent methyltransferases"/>
    <property type="match status" value="1"/>
</dbReference>